<dbReference type="Gene3D" id="3.30.1950.10">
    <property type="entry name" value="wza like domain"/>
    <property type="match status" value="1"/>
</dbReference>
<dbReference type="Proteomes" id="UP000295096">
    <property type="component" value="Unassembled WGS sequence"/>
</dbReference>
<accession>A0A4R5Q569</accession>
<feature type="domain" description="Soluble ligand binding" evidence="17">
    <location>
        <begin position="602"/>
        <end position="646"/>
    </location>
</feature>
<dbReference type="InterPro" id="IPR054765">
    <property type="entry name" value="SLBB_dom"/>
</dbReference>
<evidence type="ECO:0000256" key="6">
    <source>
        <dbReference type="ARBA" id="ARBA00022692"/>
    </source>
</evidence>
<evidence type="ECO:0000256" key="14">
    <source>
        <dbReference type="ARBA" id="ARBA00023288"/>
    </source>
</evidence>
<dbReference type="Pfam" id="PF02563">
    <property type="entry name" value="Poly_export"/>
    <property type="match status" value="1"/>
</dbReference>
<keyword evidence="9" id="KW-0406">Ion transport</keyword>
<proteinExistence type="inferred from homology"/>
<feature type="domain" description="Soluble ligand binding" evidence="17">
    <location>
        <begin position="221"/>
        <end position="265"/>
    </location>
</feature>
<feature type="domain" description="Polysaccharide export protein N-terminal" evidence="16">
    <location>
        <begin position="33"/>
        <end position="99"/>
    </location>
</feature>
<dbReference type="InterPro" id="IPR049712">
    <property type="entry name" value="Poly_export"/>
</dbReference>
<evidence type="ECO:0000256" key="12">
    <source>
        <dbReference type="ARBA" id="ARBA00023139"/>
    </source>
</evidence>
<name>A0A4R5Q569_9PROT</name>
<keyword evidence="10" id="KW-0626">Porin</keyword>
<dbReference type="Pfam" id="PF22461">
    <property type="entry name" value="SLBB_2"/>
    <property type="match status" value="1"/>
</dbReference>
<dbReference type="PANTHER" id="PTHR33619">
    <property type="entry name" value="POLYSACCHARIDE EXPORT PROTEIN GFCE-RELATED"/>
    <property type="match status" value="1"/>
</dbReference>
<keyword evidence="4" id="KW-1134">Transmembrane beta strand</keyword>
<evidence type="ECO:0000256" key="9">
    <source>
        <dbReference type="ARBA" id="ARBA00023065"/>
    </source>
</evidence>
<evidence type="ECO:0000256" key="3">
    <source>
        <dbReference type="ARBA" id="ARBA00022448"/>
    </source>
</evidence>
<keyword evidence="13" id="KW-0998">Cell outer membrane</keyword>
<evidence type="ECO:0000256" key="2">
    <source>
        <dbReference type="ARBA" id="ARBA00009450"/>
    </source>
</evidence>
<dbReference type="GO" id="GO:0006811">
    <property type="term" value="P:monoatomic ion transport"/>
    <property type="evidence" value="ECO:0007669"/>
    <property type="project" value="UniProtKB-KW"/>
</dbReference>
<evidence type="ECO:0000256" key="5">
    <source>
        <dbReference type="ARBA" id="ARBA00022597"/>
    </source>
</evidence>
<dbReference type="OrthoDB" id="197007at2"/>
<comment type="similarity">
    <text evidence="2">Belongs to the BexD/CtrA/VexA family.</text>
</comment>
<gene>
    <name evidence="19" type="ORF">E2C06_34510</name>
</gene>
<keyword evidence="12" id="KW-0564">Palmitate</keyword>
<evidence type="ECO:0000256" key="1">
    <source>
        <dbReference type="ARBA" id="ARBA00004571"/>
    </source>
</evidence>
<comment type="subcellular location">
    <subcellularLocation>
        <location evidence="1">Cell outer membrane</location>
        <topology evidence="1">Multi-pass membrane protein</topology>
    </subcellularLocation>
</comment>
<comment type="caution">
    <text evidence="19">The sequence shown here is derived from an EMBL/GenBank/DDBJ whole genome shotgun (WGS) entry which is preliminary data.</text>
</comment>
<keyword evidence="8" id="KW-0625">Polysaccharide transport</keyword>
<keyword evidence="3" id="KW-0813">Transport</keyword>
<feature type="chain" id="PRO_5020550948" evidence="15">
    <location>
        <begin position="25"/>
        <end position="713"/>
    </location>
</feature>
<feature type="signal peptide" evidence="15">
    <location>
        <begin position="1"/>
        <end position="24"/>
    </location>
</feature>
<keyword evidence="5" id="KW-0762">Sugar transport</keyword>
<organism evidence="19 20">
    <name type="scientific">Dankookia rubra</name>
    <dbReference type="NCBI Taxonomy" id="1442381"/>
    <lineage>
        <taxon>Bacteria</taxon>
        <taxon>Pseudomonadati</taxon>
        <taxon>Pseudomonadota</taxon>
        <taxon>Alphaproteobacteria</taxon>
        <taxon>Acetobacterales</taxon>
        <taxon>Roseomonadaceae</taxon>
        <taxon>Dankookia</taxon>
    </lineage>
</organism>
<dbReference type="Gene3D" id="3.10.560.10">
    <property type="entry name" value="Outer membrane lipoprotein wza domain like"/>
    <property type="match status" value="6"/>
</dbReference>
<evidence type="ECO:0000256" key="8">
    <source>
        <dbReference type="ARBA" id="ARBA00023047"/>
    </source>
</evidence>
<evidence type="ECO:0000313" key="19">
    <source>
        <dbReference type="EMBL" id="TDH58072.1"/>
    </source>
</evidence>
<dbReference type="PANTHER" id="PTHR33619:SF3">
    <property type="entry name" value="POLYSACCHARIDE EXPORT PROTEIN GFCE-RELATED"/>
    <property type="match status" value="1"/>
</dbReference>
<feature type="domain" description="Soluble ligand binding" evidence="17">
    <location>
        <begin position="407"/>
        <end position="451"/>
    </location>
</feature>
<evidence type="ECO:0000259" key="18">
    <source>
        <dbReference type="Pfam" id="PF22461"/>
    </source>
</evidence>
<dbReference type="GO" id="GO:0009279">
    <property type="term" value="C:cell outer membrane"/>
    <property type="evidence" value="ECO:0007669"/>
    <property type="project" value="UniProtKB-SubCell"/>
</dbReference>
<evidence type="ECO:0000256" key="13">
    <source>
        <dbReference type="ARBA" id="ARBA00023237"/>
    </source>
</evidence>
<sequence length="713" mass="77321">MIRRIARLLLVLLLLLAGMLPVSAQTAGASDAPSGQAVRLAVGDVLQVVLPGEDSFANTVQIDREGRIELPEVGPVAVAGLTLREAREQVRGILAQRFRDLSRFNLLLRERKLLLTVGGYVRTPGPVELPRGANVQQAITAAGGLQPGAQLDRMQVRRDGRPITFDYKRYLDTGDSSLLPALRTLDEIFVPVSPLTGNVEVPFDSGALTRQGDAGQDTPSIRVFGEVNAAGTFAWKEGMTVMDALMRAGGVSRFAGTEQVRIIAGNEPKLFNLKTFLDTGDARLNPRIAGGTTIFVPVLTEEVKVGPRVVYMMGEVQRAGAYEVRAGTGFFDILANAGGPTRFAETRQVRIIRADGKTIDFFDLGGFIERGGGRPPEIRPGDAVFIPEKTQGEQTAAWLRVPTTRAVRVMGAVRQPGRFEWSDEMSLLDLLAQAGGPNERADTSAVQILPGDRAAPVRFDLQKFLEQGGRFAALPVIRGGYTITVPEQLSAPNDTRGTWLRQEADRSIYVMGSVGAPGRYAFDAKLSFLDILSAANGPTTAADLQNIRITHRGEGRDRVSRVNLANYFETGDDLLMPRIRPGDVIYVPDRNRNWLETPASNVVRVLGAVGKPGRYPITEGMTILDLLAEAGGTGGTALDTRIVVVNLSCCANEARTFDLQKFARTGDFSMLPVVRPGDTVYVPSTAQSEWRIFFEGFRDVVSILSVIALLKVL</sequence>
<dbReference type="GO" id="GO:0015288">
    <property type="term" value="F:porin activity"/>
    <property type="evidence" value="ECO:0007669"/>
    <property type="project" value="UniProtKB-KW"/>
</dbReference>
<dbReference type="InterPro" id="IPR019554">
    <property type="entry name" value="Soluble_ligand-bd"/>
</dbReference>
<keyword evidence="20" id="KW-1185">Reference proteome</keyword>
<dbReference type="AlphaFoldDB" id="A0A4R5Q569"/>
<evidence type="ECO:0000313" key="20">
    <source>
        <dbReference type="Proteomes" id="UP000295096"/>
    </source>
</evidence>
<feature type="domain" description="SLBB" evidence="18">
    <location>
        <begin position="507"/>
        <end position="587"/>
    </location>
</feature>
<keyword evidence="11" id="KW-0472">Membrane</keyword>
<dbReference type="GO" id="GO:0015159">
    <property type="term" value="F:polysaccharide transmembrane transporter activity"/>
    <property type="evidence" value="ECO:0007669"/>
    <property type="project" value="InterPro"/>
</dbReference>
<dbReference type="InterPro" id="IPR003715">
    <property type="entry name" value="Poly_export_N"/>
</dbReference>
<evidence type="ECO:0000256" key="4">
    <source>
        <dbReference type="ARBA" id="ARBA00022452"/>
    </source>
</evidence>
<dbReference type="Pfam" id="PF10531">
    <property type="entry name" value="SLBB"/>
    <property type="match status" value="5"/>
</dbReference>
<keyword evidence="7 15" id="KW-0732">Signal</keyword>
<dbReference type="EMBL" id="SMSJ01000158">
    <property type="protein sequence ID" value="TDH58072.1"/>
    <property type="molecule type" value="Genomic_DNA"/>
</dbReference>
<feature type="domain" description="Soluble ligand binding" evidence="17">
    <location>
        <begin position="309"/>
        <end position="359"/>
    </location>
</feature>
<protein>
    <submittedName>
        <fullName evidence="19">Sugar ABC transporter substrate-binding protein</fullName>
    </submittedName>
</protein>
<evidence type="ECO:0000256" key="10">
    <source>
        <dbReference type="ARBA" id="ARBA00023114"/>
    </source>
</evidence>
<keyword evidence="14" id="KW-0449">Lipoprotein</keyword>
<evidence type="ECO:0000256" key="11">
    <source>
        <dbReference type="ARBA" id="ARBA00023136"/>
    </source>
</evidence>
<feature type="domain" description="Soluble ligand binding" evidence="17">
    <location>
        <begin position="116"/>
        <end position="165"/>
    </location>
</feature>
<evidence type="ECO:0000259" key="17">
    <source>
        <dbReference type="Pfam" id="PF10531"/>
    </source>
</evidence>
<evidence type="ECO:0000256" key="7">
    <source>
        <dbReference type="ARBA" id="ARBA00022729"/>
    </source>
</evidence>
<evidence type="ECO:0000256" key="15">
    <source>
        <dbReference type="SAM" id="SignalP"/>
    </source>
</evidence>
<evidence type="ECO:0000259" key="16">
    <source>
        <dbReference type="Pfam" id="PF02563"/>
    </source>
</evidence>
<dbReference type="GO" id="GO:0046930">
    <property type="term" value="C:pore complex"/>
    <property type="evidence" value="ECO:0007669"/>
    <property type="project" value="UniProtKB-KW"/>
</dbReference>
<reference evidence="19 20" key="1">
    <citation type="journal article" date="2016" name="J. Microbiol.">
        <title>Dankookia rubra gen. nov., sp. nov., an alphaproteobacterium isolated from sediment of a shallow stream.</title>
        <authorList>
            <person name="Kim W.H."/>
            <person name="Kim D.H."/>
            <person name="Kang K."/>
            <person name="Ahn T.Y."/>
        </authorList>
    </citation>
    <scope>NUCLEOTIDE SEQUENCE [LARGE SCALE GENOMIC DNA]</scope>
    <source>
        <strain evidence="19 20">JCM30602</strain>
    </source>
</reference>
<keyword evidence="6" id="KW-0812">Transmembrane</keyword>
<dbReference type="RefSeq" id="WP_133293078.1">
    <property type="nucleotide sequence ID" value="NZ_SMSJ01000158.1"/>
</dbReference>